<evidence type="ECO:0000256" key="2">
    <source>
        <dbReference type="ARBA" id="ARBA00020330"/>
    </source>
</evidence>
<protein>
    <recommendedName>
        <fullName evidence="2">Protein DPCD</fullName>
    </recommendedName>
</protein>
<proteinExistence type="inferred from homology"/>
<comment type="similarity">
    <text evidence="1">Belongs to the DPCD family.</text>
</comment>
<dbReference type="OrthoDB" id="10256139at2759"/>
<evidence type="ECO:0000256" key="3">
    <source>
        <dbReference type="SAM" id="MobiDB-lite"/>
    </source>
</evidence>
<dbReference type="EMBL" id="KZ523643">
    <property type="protein sequence ID" value="PKU27911.1"/>
    <property type="molecule type" value="Genomic_DNA"/>
</dbReference>
<evidence type="ECO:0000313" key="5">
    <source>
        <dbReference type="Proteomes" id="UP000233556"/>
    </source>
</evidence>
<dbReference type="PANTHER" id="PTHR31921">
    <property type="entry name" value="PROTEIN DPCD"/>
    <property type="match status" value="1"/>
</dbReference>
<dbReference type="Pfam" id="PF14913">
    <property type="entry name" value="DPCD"/>
    <property type="match status" value="1"/>
</dbReference>
<dbReference type="Proteomes" id="UP000233556">
    <property type="component" value="Unassembled WGS sequence"/>
</dbReference>
<sequence length="98" mass="10678">MSGTTRGQAGGTKPTHTHTKALQDSASSDFHFGGLFPVLLPAWGHQQALNMAPGPPANPERYYKKFSIPDLDRYQLPLDAAALSFTHANNTLIITVRF</sequence>
<organism evidence="4 5">
    <name type="scientific">Limosa lapponica baueri</name>
    <dbReference type="NCBI Taxonomy" id="1758121"/>
    <lineage>
        <taxon>Eukaryota</taxon>
        <taxon>Metazoa</taxon>
        <taxon>Chordata</taxon>
        <taxon>Craniata</taxon>
        <taxon>Vertebrata</taxon>
        <taxon>Euteleostomi</taxon>
        <taxon>Archelosauria</taxon>
        <taxon>Archosauria</taxon>
        <taxon>Dinosauria</taxon>
        <taxon>Saurischia</taxon>
        <taxon>Theropoda</taxon>
        <taxon>Coelurosauria</taxon>
        <taxon>Aves</taxon>
        <taxon>Neognathae</taxon>
        <taxon>Neoaves</taxon>
        <taxon>Charadriiformes</taxon>
        <taxon>Scolopacidae</taxon>
        <taxon>Limosa</taxon>
    </lineage>
</organism>
<gene>
    <name evidence="4" type="ORF">llap_21785</name>
</gene>
<feature type="region of interest" description="Disordered" evidence="3">
    <location>
        <begin position="1"/>
        <end position="23"/>
    </location>
</feature>
<dbReference type="InterPro" id="IPR026224">
    <property type="entry name" value="DPCD"/>
</dbReference>
<dbReference type="PANTHER" id="PTHR31921:SF1">
    <property type="entry name" value="PROTEIN DPCD"/>
    <property type="match status" value="1"/>
</dbReference>
<accession>A0A2I0T2A5</accession>
<name>A0A2I0T2A5_LIMLA</name>
<keyword evidence="5" id="KW-1185">Reference proteome</keyword>
<dbReference type="AlphaFoldDB" id="A0A2I0T2A5"/>
<evidence type="ECO:0000256" key="1">
    <source>
        <dbReference type="ARBA" id="ARBA00010597"/>
    </source>
</evidence>
<reference evidence="5" key="2">
    <citation type="submission" date="2017-12" db="EMBL/GenBank/DDBJ databases">
        <title>Genome sequence of the Bar-tailed Godwit (Limosa lapponica baueri).</title>
        <authorList>
            <person name="Lima N.C.B."/>
            <person name="Parody-Merino A.M."/>
            <person name="Battley P.F."/>
            <person name="Fidler A.E."/>
            <person name="Prosdocimi F."/>
        </authorList>
    </citation>
    <scope>NUCLEOTIDE SEQUENCE [LARGE SCALE GENOMIC DNA]</scope>
</reference>
<reference evidence="5" key="1">
    <citation type="submission" date="2017-11" db="EMBL/GenBank/DDBJ databases">
        <authorList>
            <person name="Lima N.C."/>
            <person name="Parody-Merino A.M."/>
            <person name="Battley P.F."/>
            <person name="Fidler A.E."/>
            <person name="Prosdocimi F."/>
        </authorList>
    </citation>
    <scope>NUCLEOTIDE SEQUENCE [LARGE SCALE GENOMIC DNA]</scope>
</reference>
<evidence type="ECO:0000313" key="4">
    <source>
        <dbReference type="EMBL" id="PKU27911.1"/>
    </source>
</evidence>